<organism evidence="1 2">
    <name type="scientific">Micromonospora vulcania</name>
    <dbReference type="NCBI Taxonomy" id="1441873"/>
    <lineage>
        <taxon>Bacteria</taxon>
        <taxon>Bacillati</taxon>
        <taxon>Actinomycetota</taxon>
        <taxon>Actinomycetes</taxon>
        <taxon>Micromonosporales</taxon>
        <taxon>Micromonosporaceae</taxon>
        <taxon>Micromonospora</taxon>
    </lineage>
</organism>
<dbReference type="EMBL" id="JBHSQS010000008">
    <property type="protein sequence ID" value="MFC5924642.1"/>
    <property type="molecule type" value="Genomic_DNA"/>
</dbReference>
<dbReference type="RefSeq" id="WP_377511696.1">
    <property type="nucleotide sequence ID" value="NZ_JBHSQS010000008.1"/>
</dbReference>
<evidence type="ECO:0000313" key="1">
    <source>
        <dbReference type="EMBL" id="MFC5924642.1"/>
    </source>
</evidence>
<evidence type="ECO:0000313" key="2">
    <source>
        <dbReference type="Proteomes" id="UP001596226"/>
    </source>
</evidence>
<gene>
    <name evidence="1" type="ORF">ACFQGL_14945</name>
</gene>
<accession>A0ABW1H880</accession>
<comment type="caution">
    <text evidence="1">The sequence shown here is derived from an EMBL/GenBank/DDBJ whole genome shotgun (WGS) entry which is preliminary data.</text>
</comment>
<proteinExistence type="predicted"/>
<protein>
    <submittedName>
        <fullName evidence="1">Uncharacterized protein</fullName>
    </submittedName>
</protein>
<keyword evidence="2" id="KW-1185">Reference proteome</keyword>
<name>A0ABW1H880_9ACTN</name>
<dbReference type="Proteomes" id="UP001596226">
    <property type="component" value="Unassembled WGS sequence"/>
</dbReference>
<reference evidence="2" key="1">
    <citation type="journal article" date="2019" name="Int. J. Syst. Evol. Microbiol.">
        <title>The Global Catalogue of Microorganisms (GCM) 10K type strain sequencing project: providing services to taxonomists for standard genome sequencing and annotation.</title>
        <authorList>
            <consortium name="The Broad Institute Genomics Platform"/>
            <consortium name="The Broad Institute Genome Sequencing Center for Infectious Disease"/>
            <person name="Wu L."/>
            <person name="Ma J."/>
        </authorList>
    </citation>
    <scope>NUCLEOTIDE SEQUENCE [LARGE SCALE GENOMIC DNA]</scope>
    <source>
        <strain evidence="2">CGMCC 4.7144</strain>
    </source>
</reference>
<sequence>MTARIVGFYALCDVRSGGEASVVPGNRLDFTVDEFARLSDGEPVPLRELGWSSVASAGGAATLALYLTEEQVVGSVRNVVLPDDAETSNDEHPWQEFAATLTEKGFSTTADELRGLPYEVVLSPRLRALLSAPAP</sequence>